<dbReference type="Pfam" id="PF00651">
    <property type="entry name" value="BTB"/>
    <property type="match status" value="1"/>
</dbReference>
<dbReference type="GO" id="GO:0022008">
    <property type="term" value="P:neurogenesis"/>
    <property type="evidence" value="ECO:0007669"/>
    <property type="project" value="TreeGrafter"/>
</dbReference>
<evidence type="ECO:0000313" key="4">
    <source>
        <dbReference type="Proteomes" id="UP000801492"/>
    </source>
</evidence>
<feature type="transmembrane region" description="Helical" evidence="1">
    <location>
        <begin position="228"/>
        <end position="252"/>
    </location>
</feature>
<comment type="caution">
    <text evidence="3">The sequence shown here is derived from an EMBL/GenBank/DDBJ whole genome shotgun (WGS) entry which is preliminary data.</text>
</comment>
<protein>
    <recommendedName>
        <fullName evidence="2">BTB domain-containing protein</fullName>
    </recommendedName>
</protein>
<dbReference type="PANTHER" id="PTHR45774:SF3">
    <property type="entry name" value="BTB (POZ) DOMAIN-CONTAINING 2B-RELATED"/>
    <property type="match status" value="1"/>
</dbReference>
<feature type="domain" description="BTB" evidence="2">
    <location>
        <begin position="36"/>
        <end position="107"/>
    </location>
</feature>
<dbReference type="Proteomes" id="UP000801492">
    <property type="component" value="Unassembled WGS sequence"/>
</dbReference>
<reference evidence="3" key="1">
    <citation type="submission" date="2019-08" db="EMBL/GenBank/DDBJ databases">
        <title>The genome of the North American firefly Photinus pyralis.</title>
        <authorList>
            <consortium name="Photinus pyralis genome working group"/>
            <person name="Fallon T.R."/>
            <person name="Sander Lower S.E."/>
            <person name="Weng J.-K."/>
        </authorList>
    </citation>
    <scope>NUCLEOTIDE SEQUENCE</scope>
    <source>
        <strain evidence="3">TRF0915ILg1</strain>
        <tissue evidence="3">Whole body</tissue>
    </source>
</reference>
<dbReference type="AlphaFoldDB" id="A0A8K0CJ44"/>
<evidence type="ECO:0000259" key="2">
    <source>
        <dbReference type="PROSITE" id="PS50097"/>
    </source>
</evidence>
<proteinExistence type="predicted"/>
<gene>
    <name evidence="3" type="ORF">ILUMI_19532</name>
</gene>
<dbReference type="Gene3D" id="1.25.40.420">
    <property type="match status" value="1"/>
</dbReference>
<dbReference type="GO" id="GO:0000932">
    <property type="term" value="C:P-body"/>
    <property type="evidence" value="ECO:0007669"/>
    <property type="project" value="TreeGrafter"/>
</dbReference>
<dbReference type="PROSITE" id="PS50097">
    <property type="entry name" value="BTB"/>
    <property type="match status" value="1"/>
</dbReference>
<dbReference type="Gene3D" id="3.30.710.10">
    <property type="entry name" value="Potassium Channel Kv1.1, Chain A"/>
    <property type="match status" value="1"/>
</dbReference>
<dbReference type="SUPFAM" id="SSF54695">
    <property type="entry name" value="POZ domain"/>
    <property type="match status" value="1"/>
</dbReference>
<evidence type="ECO:0000313" key="3">
    <source>
        <dbReference type="EMBL" id="KAF2886641.1"/>
    </source>
</evidence>
<keyword evidence="4" id="KW-1185">Reference proteome</keyword>
<dbReference type="EMBL" id="VTPC01087046">
    <property type="protein sequence ID" value="KAF2886641.1"/>
    <property type="molecule type" value="Genomic_DNA"/>
</dbReference>
<evidence type="ECO:0000256" key="1">
    <source>
        <dbReference type="SAM" id="Phobius"/>
    </source>
</evidence>
<keyword evidence="1" id="KW-0472">Membrane</keyword>
<dbReference type="OrthoDB" id="45365at2759"/>
<accession>A0A8K0CJ44</accession>
<name>A0A8K0CJ44_IGNLU</name>
<dbReference type="InterPro" id="IPR011705">
    <property type="entry name" value="BACK"/>
</dbReference>
<dbReference type="InterPro" id="IPR000210">
    <property type="entry name" value="BTB/POZ_dom"/>
</dbReference>
<organism evidence="3 4">
    <name type="scientific">Ignelater luminosus</name>
    <name type="common">Cucubano</name>
    <name type="synonym">Pyrophorus luminosus</name>
    <dbReference type="NCBI Taxonomy" id="2038154"/>
    <lineage>
        <taxon>Eukaryota</taxon>
        <taxon>Metazoa</taxon>
        <taxon>Ecdysozoa</taxon>
        <taxon>Arthropoda</taxon>
        <taxon>Hexapoda</taxon>
        <taxon>Insecta</taxon>
        <taxon>Pterygota</taxon>
        <taxon>Neoptera</taxon>
        <taxon>Endopterygota</taxon>
        <taxon>Coleoptera</taxon>
        <taxon>Polyphaga</taxon>
        <taxon>Elateriformia</taxon>
        <taxon>Elateroidea</taxon>
        <taxon>Elateridae</taxon>
        <taxon>Agrypninae</taxon>
        <taxon>Pyrophorini</taxon>
        <taxon>Ignelater</taxon>
    </lineage>
</organism>
<dbReference type="PANTHER" id="PTHR45774">
    <property type="entry name" value="BTB/POZ DOMAIN-CONTAINING"/>
    <property type="match status" value="1"/>
</dbReference>
<dbReference type="Pfam" id="PF07707">
    <property type="entry name" value="BACK"/>
    <property type="match status" value="1"/>
</dbReference>
<dbReference type="SMART" id="SM00225">
    <property type="entry name" value="BTB"/>
    <property type="match status" value="1"/>
</dbReference>
<keyword evidence="1" id="KW-0812">Transmembrane</keyword>
<dbReference type="GO" id="GO:0005829">
    <property type="term" value="C:cytosol"/>
    <property type="evidence" value="ECO:0007669"/>
    <property type="project" value="TreeGrafter"/>
</dbReference>
<keyword evidence="1" id="KW-1133">Transmembrane helix</keyword>
<dbReference type="InterPro" id="IPR011333">
    <property type="entry name" value="SKP1/BTB/POZ_sf"/>
</dbReference>
<sequence>MSRFSPNAEGPIGDWQTSKDKLKDCIQHILHNKTFSDCQFKVQTKSSSAQVFQSHKLILAISSPVFEAMLYGVMAEENKPIVVEDIEPDVFKALLEYIYTDNINLVSSDHYCELYYAARKYMMPYLQKKCMEFIESTLNNNNACKTYEFAKLFEEVSLMKDCLDIIINQTESALNEANLKDVKLSTIITILDLDFLNIQSEITLFNAVRTCANNNNEDKGLKRFNSHVFINCYLIVTLCYCFISLIVSFTYFS</sequence>